<dbReference type="OrthoDB" id="117872at2"/>
<name>A0A1I7EIN5_9BURK</name>
<sequence length="127" mass="14531">MHEEQLRDALNAHWRASAAGDLNAEHDIYDDDAICEYPQSGERILGRANLQALRGHHPGKPSGFEVRRIQGEGNLWVTEYSINYQGRAAYTVSIMEFRNGKVVHETQYFSDPFKAPGWRSQWVQQGE</sequence>
<organism evidence="2 3">
    <name type="scientific">Paraburkholderia aspalathi</name>
    <dbReference type="NCBI Taxonomy" id="1324617"/>
    <lineage>
        <taxon>Bacteria</taxon>
        <taxon>Pseudomonadati</taxon>
        <taxon>Pseudomonadota</taxon>
        <taxon>Betaproteobacteria</taxon>
        <taxon>Burkholderiales</taxon>
        <taxon>Burkholderiaceae</taxon>
        <taxon>Paraburkholderia</taxon>
    </lineage>
</organism>
<accession>A0A1I7EIN5</accession>
<gene>
    <name evidence="2" type="ORF">SAMN05192563_102334</name>
</gene>
<dbReference type="AlphaFoldDB" id="A0A1I7EIN5"/>
<evidence type="ECO:0000313" key="3">
    <source>
        <dbReference type="Proteomes" id="UP000198844"/>
    </source>
</evidence>
<feature type="domain" description="SnoaL-like" evidence="1">
    <location>
        <begin position="12"/>
        <end position="104"/>
    </location>
</feature>
<dbReference type="Proteomes" id="UP000198844">
    <property type="component" value="Unassembled WGS sequence"/>
</dbReference>
<reference evidence="2 3" key="1">
    <citation type="submission" date="2016-10" db="EMBL/GenBank/DDBJ databases">
        <authorList>
            <person name="de Groot N.N."/>
        </authorList>
    </citation>
    <scope>NUCLEOTIDE SEQUENCE [LARGE SCALE GENOMIC DNA]</scope>
    <source>
        <strain evidence="2 3">LMG 27731</strain>
    </source>
</reference>
<dbReference type="Gene3D" id="3.10.450.50">
    <property type="match status" value="1"/>
</dbReference>
<evidence type="ECO:0000313" key="2">
    <source>
        <dbReference type="EMBL" id="SFU23803.1"/>
    </source>
</evidence>
<dbReference type="Pfam" id="PF12680">
    <property type="entry name" value="SnoaL_2"/>
    <property type="match status" value="1"/>
</dbReference>
<evidence type="ECO:0000259" key="1">
    <source>
        <dbReference type="Pfam" id="PF12680"/>
    </source>
</evidence>
<protein>
    <submittedName>
        <fullName evidence="2">SnoaL-like domain-containing protein</fullName>
    </submittedName>
</protein>
<dbReference type="EMBL" id="FPBH01000023">
    <property type="protein sequence ID" value="SFU23803.1"/>
    <property type="molecule type" value="Genomic_DNA"/>
</dbReference>
<dbReference type="RefSeq" id="WP_093641686.1">
    <property type="nucleotide sequence ID" value="NZ_CAJNAX010000058.1"/>
</dbReference>
<proteinExistence type="predicted"/>
<dbReference type="SUPFAM" id="SSF54427">
    <property type="entry name" value="NTF2-like"/>
    <property type="match status" value="1"/>
</dbReference>
<dbReference type="InterPro" id="IPR037401">
    <property type="entry name" value="SnoaL-like"/>
</dbReference>
<dbReference type="InterPro" id="IPR032710">
    <property type="entry name" value="NTF2-like_dom_sf"/>
</dbReference>